<evidence type="ECO:0000256" key="1">
    <source>
        <dbReference type="SAM" id="SignalP"/>
    </source>
</evidence>
<sequence>MRVMLILWRLCLFLAAASAQEAKADGCPKDEVACHDVMNGSQCLAQVVNDNRPPISAEALASCVQHEGTASNLPGAQKVSY</sequence>
<comment type="caution">
    <text evidence="2">The sequence shown here is derived from an EMBL/GenBank/DDBJ whole genome shotgun (WGS) entry which is preliminary data.</text>
</comment>
<gene>
    <name evidence="2" type="ORF">B0T14DRAFT_342344</name>
</gene>
<reference evidence="2" key="1">
    <citation type="submission" date="2023-06" db="EMBL/GenBank/DDBJ databases">
        <title>Genome-scale phylogeny and comparative genomics of the fungal order Sordariales.</title>
        <authorList>
            <consortium name="Lawrence Berkeley National Laboratory"/>
            <person name="Hensen N."/>
            <person name="Bonometti L."/>
            <person name="Westerberg I."/>
            <person name="Brannstrom I.O."/>
            <person name="Guillou S."/>
            <person name="Cros-Aarteil S."/>
            <person name="Calhoun S."/>
            <person name="Haridas S."/>
            <person name="Kuo A."/>
            <person name="Mondo S."/>
            <person name="Pangilinan J."/>
            <person name="Riley R."/>
            <person name="Labutti K."/>
            <person name="Andreopoulos B."/>
            <person name="Lipzen A."/>
            <person name="Chen C."/>
            <person name="Yanf M."/>
            <person name="Daum C."/>
            <person name="Ng V."/>
            <person name="Clum A."/>
            <person name="Steindorff A."/>
            <person name="Ohm R."/>
            <person name="Martin F."/>
            <person name="Silar P."/>
            <person name="Natvig D."/>
            <person name="Lalanne C."/>
            <person name="Gautier V."/>
            <person name="Ament-Velasquez S.L."/>
            <person name="Kruys A."/>
            <person name="Hutchinson M.I."/>
            <person name="Powell A.J."/>
            <person name="Barry K."/>
            <person name="Miller A.N."/>
            <person name="Grigoriev I.V."/>
            <person name="Debuchy R."/>
            <person name="Gladieux P."/>
            <person name="Thoren M.H."/>
            <person name="Johannesson H."/>
        </authorList>
    </citation>
    <scope>NUCLEOTIDE SEQUENCE</scope>
    <source>
        <strain evidence="2">CBS 606.72</strain>
    </source>
</reference>
<keyword evidence="3" id="KW-1185">Reference proteome</keyword>
<name>A0AA39WCY8_9PEZI</name>
<evidence type="ECO:0000313" key="2">
    <source>
        <dbReference type="EMBL" id="KAK0612176.1"/>
    </source>
</evidence>
<protein>
    <submittedName>
        <fullName evidence="2">Uncharacterized protein</fullName>
    </submittedName>
</protein>
<feature type="chain" id="PRO_5041343778" evidence="1">
    <location>
        <begin position="20"/>
        <end position="81"/>
    </location>
</feature>
<accession>A0AA39WCY8</accession>
<dbReference type="Proteomes" id="UP001175000">
    <property type="component" value="Unassembled WGS sequence"/>
</dbReference>
<dbReference type="EMBL" id="JAULSU010000007">
    <property type="protein sequence ID" value="KAK0612176.1"/>
    <property type="molecule type" value="Genomic_DNA"/>
</dbReference>
<keyword evidence="1" id="KW-0732">Signal</keyword>
<proteinExistence type="predicted"/>
<evidence type="ECO:0000313" key="3">
    <source>
        <dbReference type="Proteomes" id="UP001175000"/>
    </source>
</evidence>
<dbReference type="AlphaFoldDB" id="A0AA39WCY8"/>
<organism evidence="2 3">
    <name type="scientific">Immersiella caudata</name>
    <dbReference type="NCBI Taxonomy" id="314043"/>
    <lineage>
        <taxon>Eukaryota</taxon>
        <taxon>Fungi</taxon>
        <taxon>Dikarya</taxon>
        <taxon>Ascomycota</taxon>
        <taxon>Pezizomycotina</taxon>
        <taxon>Sordariomycetes</taxon>
        <taxon>Sordariomycetidae</taxon>
        <taxon>Sordariales</taxon>
        <taxon>Lasiosphaeriaceae</taxon>
        <taxon>Immersiella</taxon>
    </lineage>
</organism>
<feature type="signal peptide" evidence="1">
    <location>
        <begin position="1"/>
        <end position="19"/>
    </location>
</feature>